<dbReference type="Proteomes" id="UP000000788">
    <property type="component" value="Chromosome"/>
</dbReference>
<proteinExistence type="predicted"/>
<reference evidence="1 2" key="1">
    <citation type="journal article" date="2007" name="PLoS Genet.">
        <title>Patterns and implications of gene gain and loss in the evolution of Prochlorococcus.</title>
        <authorList>
            <person name="Kettler G.C."/>
            <person name="Martiny A.C."/>
            <person name="Huang K."/>
            <person name="Zucker J."/>
            <person name="Coleman M.L."/>
            <person name="Rodrigue S."/>
            <person name="Chen F."/>
            <person name="Lapidus A."/>
            <person name="Ferriera S."/>
            <person name="Johnson J."/>
            <person name="Steglich C."/>
            <person name="Church G.M."/>
            <person name="Richardson P."/>
            <person name="Chisholm S.W."/>
        </authorList>
    </citation>
    <scope>NUCLEOTIDE SEQUENCE [LARGE SCALE GENOMIC DNA]</scope>
    <source>
        <strain evidence="2">MIT 9211</strain>
    </source>
</reference>
<keyword evidence="2" id="KW-1185">Reference proteome</keyword>
<dbReference type="EMBL" id="CP000878">
    <property type="protein sequence ID" value="ABX09429.1"/>
    <property type="molecule type" value="Genomic_DNA"/>
</dbReference>
<accession>A9BC67</accession>
<name>A9BC67_PROM4</name>
<gene>
    <name evidence="1" type="ordered locus">P9211_14981</name>
</gene>
<dbReference type="AlphaFoldDB" id="A9BC67"/>
<evidence type="ECO:0000313" key="2">
    <source>
        <dbReference type="Proteomes" id="UP000000788"/>
    </source>
</evidence>
<dbReference type="KEGG" id="pmj:P9211_14981"/>
<evidence type="ECO:0000313" key="1">
    <source>
        <dbReference type="EMBL" id="ABX09429.1"/>
    </source>
</evidence>
<protein>
    <submittedName>
        <fullName evidence="1">Uncharacterized protein</fullName>
    </submittedName>
</protein>
<organism evidence="1 2">
    <name type="scientific">Prochlorococcus marinus (strain MIT 9211)</name>
    <dbReference type="NCBI Taxonomy" id="93059"/>
    <lineage>
        <taxon>Bacteria</taxon>
        <taxon>Bacillati</taxon>
        <taxon>Cyanobacteriota</taxon>
        <taxon>Cyanophyceae</taxon>
        <taxon>Synechococcales</taxon>
        <taxon>Prochlorococcaceae</taxon>
        <taxon>Prochlorococcus</taxon>
    </lineage>
</organism>
<sequence>MPIQSYYTSLIGISILFMSSSHSTLALELNPCRSSSNQAFGTKVTMVEGGVKVQHVSQVSVNSDLTEDVINALSKAKADATIEILRFMGSTCTSEGCRSDEKISDYKNPGEYLRAFVPIRQCYTPKKFVKVMVELSPKTMKSAKSRNN</sequence>
<dbReference type="eggNOG" id="ENOG5030SQD">
    <property type="taxonomic scope" value="Bacteria"/>
</dbReference>
<dbReference type="HOGENOM" id="CLU_1757211_0_0_3"/>